<keyword evidence="2" id="KW-1185">Reference proteome</keyword>
<reference evidence="1" key="1">
    <citation type="submission" date="2007-07" db="EMBL/GenBank/DDBJ databases">
        <title>PCAP assembly of the Caenorhabditis remanei genome.</title>
        <authorList>
            <consortium name="The Caenorhabditis remanei Sequencing Consortium"/>
            <person name="Wilson R.K."/>
        </authorList>
    </citation>
    <scope>NUCLEOTIDE SEQUENCE [LARGE SCALE GENOMIC DNA]</scope>
    <source>
        <strain evidence="1">PB4641</strain>
    </source>
</reference>
<dbReference type="AlphaFoldDB" id="E3MV71"/>
<dbReference type="PANTHER" id="PTHR31847:SF1">
    <property type="entry name" value="DUF1084 DOMAIN-CONTAINING PROTEIN-RELATED"/>
    <property type="match status" value="1"/>
</dbReference>
<evidence type="ECO:0000313" key="1">
    <source>
        <dbReference type="EMBL" id="EFP10147.1"/>
    </source>
</evidence>
<name>E3MV71_CAERE</name>
<dbReference type="InParanoid" id="E3MV71"/>
<proteinExistence type="predicted"/>
<protein>
    <submittedName>
        <fullName evidence="1">Uncharacterized protein</fullName>
    </submittedName>
</protein>
<dbReference type="Proteomes" id="UP000008281">
    <property type="component" value="Unassembled WGS sequence"/>
</dbReference>
<dbReference type="EMBL" id="DS268482">
    <property type="protein sequence ID" value="EFP10147.1"/>
    <property type="molecule type" value="Genomic_DNA"/>
</dbReference>
<sequence>MIKAFCQVINICSIPMSYQAILSWNSDKLRFIGKYPGTSIKWTGLMKRNPDGTWEIDQSPEDHNVFIV</sequence>
<evidence type="ECO:0000313" key="2">
    <source>
        <dbReference type="Proteomes" id="UP000008281"/>
    </source>
</evidence>
<dbReference type="PANTHER" id="PTHR31847">
    <property type="entry name" value="PROTEIN CBG10327"/>
    <property type="match status" value="1"/>
</dbReference>
<organism evidence="2">
    <name type="scientific">Caenorhabditis remanei</name>
    <name type="common">Caenorhabditis vulgaris</name>
    <dbReference type="NCBI Taxonomy" id="31234"/>
    <lineage>
        <taxon>Eukaryota</taxon>
        <taxon>Metazoa</taxon>
        <taxon>Ecdysozoa</taxon>
        <taxon>Nematoda</taxon>
        <taxon>Chromadorea</taxon>
        <taxon>Rhabditida</taxon>
        <taxon>Rhabditina</taxon>
        <taxon>Rhabditomorpha</taxon>
        <taxon>Rhabditoidea</taxon>
        <taxon>Rhabditidae</taxon>
        <taxon>Peloderinae</taxon>
        <taxon>Caenorhabditis</taxon>
    </lineage>
</organism>
<dbReference type="HOGENOM" id="CLU_193230_0_0_1"/>
<accession>E3MV71</accession>
<gene>
    <name evidence="1" type="ORF">CRE_24566</name>
</gene>